<name>A0A1U8HMP7_GOSHI</name>
<dbReference type="Gene3D" id="3.60.10.10">
    <property type="entry name" value="Endonuclease/exonuclease/phosphatase"/>
    <property type="match status" value="1"/>
</dbReference>
<reference evidence="2" key="2">
    <citation type="submission" date="2025-08" db="UniProtKB">
        <authorList>
            <consortium name="RefSeq"/>
        </authorList>
    </citation>
    <scope>IDENTIFICATION</scope>
</reference>
<dbReference type="PANTHER" id="PTHR33710:SF62">
    <property type="entry name" value="DUF4283 DOMAIN PROTEIN"/>
    <property type="match status" value="1"/>
</dbReference>
<evidence type="ECO:0000313" key="1">
    <source>
        <dbReference type="Proteomes" id="UP000818029"/>
    </source>
</evidence>
<gene>
    <name evidence="2" type="primary">LOC107887576</name>
</gene>
<keyword evidence="1" id="KW-1185">Reference proteome</keyword>
<dbReference type="PANTHER" id="PTHR33710">
    <property type="entry name" value="BNAC02G09200D PROTEIN"/>
    <property type="match status" value="1"/>
</dbReference>
<dbReference type="PaxDb" id="3635-A0A1U8HMP7"/>
<organism evidence="1 2">
    <name type="scientific">Gossypium hirsutum</name>
    <name type="common">Upland cotton</name>
    <name type="synonym">Gossypium mexicanum</name>
    <dbReference type="NCBI Taxonomy" id="3635"/>
    <lineage>
        <taxon>Eukaryota</taxon>
        <taxon>Viridiplantae</taxon>
        <taxon>Streptophyta</taxon>
        <taxon>Embryophyta</taxon>
        <taxon>Tracheophyta</taxon>
        <taxon>Spermatophyta</taxon>
        <taxon>Magnoliopsida</taxon>
        <taxon>eudicotyledons</taxon>
        <taxon>Gunneridae</taxon>
        <taxon>Pentapetalae</taxon>
        <taxon>rosids</taxon>
        <taxon>malvids</taxon>
        <taxon>Malvales</taxon>
        <taxon>Malvaceae</taxon>
        <taxon>Malvoideae</taxon>
        <taxon>Gossypium</taxon>
    </lineage>
</organism>
<evidence type="ECO:0008006" key="3">
    <source>
        <dbReference type="Google" id="ProtNLM"/>
    </source>
</evidence>
<dbReference type="KEGG" id="ghi:107887576"/>
<dbReference type="InterPro" id="IPR036691">
    <property type="entry name" value="Endo/exonu/phosph_ase_sf"/>
</dbReference>
<evidence type="ECO:0000313" key="2">
    <source>
        <dbReference type="RefSeq" id="XP_016667315.1"/>
    </source>
</evidence>
<dbReference type="RefSeq" id="XP_016667315.1">
    <property type="nucleotide sequence ID" value="XM_016811826.1"/>
</dbReference>
<sequence>MYFYKKKEERLRDEQFMKALQSALDDCDFLEVGYEGQWFTWERERLSHNNTRERLDRRVSTPGWKDLFSNYSLKHCGHSVSDHCPLLLSICGWMGRQEHKYCNFKFEATWILEELCKDKVHRLWVNTEGSIRDRLQSVGRGLMRWAREIWKSLRMNTEWLKL</sequence>
<accession>A0A1U8HMP7</accession>
<dbReference type="GeneID" id="107887576"/>
<dbReference type="Proteomes" id="UP000818029">
    <property type="component" value="Chromosome A03"/>
</dbReference>
<reference evidence="1" key="1">
    <citation type="journal article" date="2020" name="Nat. Genet.">
        <title>Genomic diversifications of five Gossypium allopolyploid species and their impact on cotton improvement.</title>
        <authorList>
            <person name="Chen Z.J."/>
            <person name="Sreedasyam A."/>
            <person name="Ando A."/>
            <person name="Song Q."/>
            <person name="De Santiago L.M."/>
            <person name="Hulse-Kemp A.M."/>
            <person name="Ding M."/>
            <person name="Ye W."/>
            <person name="Kirkbride R.C."/>
            <person name="Jenkins J."/>
            <person name="Plott C."/>
            <person name="Lovell J."/>
            <person name="Lin Y.M."/>
            <person name="Vaughn R."/>
            <person name="Liu B."/>
            <person name="Simpson S."/>
            <person name="Scheffler B.E."/>
            <person name="Wen L."/>
            <person name="Saski C.A."/>
            <person name="Grover C.E."/>
            <person name="Hu G."/>
            <person name="Conover J.L."/>
            <person name="Carlson J.W."/>
            <person name="Shu S."/>
            <person name="Boston L.B."/>
            <person name="Williams M."/>
            <person name="Peterson D.G."/>
            <person name="McGee K."/>
            <person name="Jones D.C."/>
            <person name="Wendel J.F."/>
            <person name="Stelly D.M."/>
            <person name="Grimwood J."/>
            <person name="Schmutz J."/>
        </authorList>
    </citation>
    <scope>NUCLEOTIDE SEQUENCE [LARGE SCALE GENOMIC DNA]</scope>
    <source>
        <strain evidence="1">cv. TM-1</strain>
    </source>
</reference>
<dbReference type="AlphaFoldDB" id="A0A1U8HMP7"/>
<dbReference type="STRING" id="3635.A0A1U8HMP7"/>
<protein>
    <recommendedName>
        <fullName evidence="3">Reverse transcriptase</fullName>
    </recommendedName>
</protein>
<proteinExistence type="predicted"/>
<dbReference type="SUPFAM" id="SSF56219">
    <property type="entry name" value="DNase I-like"/>
    <property type="match status" value="1"/>
</dbReference>